<proteinExistence type="predicted"/>
<evidence type="ECO:0000256" key="5">
    <source>
        <dbReference type="ARBA" id="ARBA00022723"/>
    </source>
</evidence>
<gene>
    <name evidence="9" type="ORF">METZ01_LOCUS328082</name>
</gene>
<dbReference type="InterPro" id="IPR050582">
    <property type="entry name" value="HAD-like_SerB"/>
</dbReference>
<evidence type="ECO:0000256" key="2">
    <source>
        <dbReference type="ARBA" id="ARBA00005135"/>
    </source>
</evidence>
<evidence type="ECO:0000313" key="9">
    <source>
        <dbReference type="EMBL" id="SVC75228.1"/>
    </source>
</evidence>
<dbReference type="EC" id="3.1.3.3" evidence="3"/>
<accession>A0A382PRF3</accession>
<dbReference type="InterPro" id="IPR011863">
    <property type="entry name" value="HSK-PSP"/>
</dbReference>
<dbReference type="NCBIfam" id="NF010109">
    <property type="entry name" value="PRK13582.1"/>
    <property type="match status" value="1"/>
</dbReference>
<dbReference type="InterPro" id="IPR036412">
    <property type="entry name" value="HAD-like_sf"/>
</dbReference>
<feature type="non-terminal residue" evidence="9">
    <location>
        <position position="180"/>
    </location>
</feature>
<keyword evidence="6" id="KW-0378">Hydrolase</keyword>
<keyword evidence="4" id="KW-0028">Amino-acid biosynthesis</keyword>
<dbReference type="InterPro" id="IPR023214">
    <property type="entry name" value="HAD_sf"/>
</dbReference>
<dbReference type="PANTHER" id="PTHR43344:SF2">
    <property type="entry name" value="PHOSPHOSERINE PHOSPHATASE"/>
    <property type="match status" value="1"/>
</dbReference>
<dbReference type="GO" id="GO:0006564">
    <property type="term" value="P:L-serine biosynthetic process"/>
    <property type="evidence" value="ECO:0007669"/>
    <property type="project" value="UniProtKB-KW"/>
</dbReference>
<dbReference type="AlphaFoldDB" id="A0A382PRF3"/>
<keyword evidence="5" id="KW-0479">Metal-binding</keyword>
<dbReference type="GO" id="GO:0000287">
    <property type="term" value="F:magnesium ion binding"/>
    <property type="evidence" value="ECO:0007669"/>
    <property type="project" value="TreeGrafter"/>
</dbReference>
<keyword evidence="8" id="KW-0718">Serine biosynthesis</keyword>
<name>A0A382PRF3_9ZZZZ</name>
<reference evidence="9" key="1">
    <citation type="submission" date="2018-05" db="EMBL/GenBank/DDBJ databases">
        <authorList>
            <person name="Lanie J.A."/>
            <person name="Ng W.-L."/>
            <person name="Kazmierczak K.M."/>
            <person name="Andrzejewski T.M."/>
            <person name="Davidsen T.M."/>
            <person name="Wayne K.J."/>
            <person name="Tettelin H."/>
            <person name="Glass J.I."/>
            <person name="Rusch D."/>
            <person name="Podicherti R."/>
            <person name="Tsui H.-C.T."/>
            <person name="Winkler M.E."/>
        </authorList>
    </citation>
    <scope>NUCLEOTIDE SEQUENCE</scope>
</reference>
<organism evidence="9">
    <name type="scientific">marine metagenome</name>
    <dbReference type="NCBI Taxonomy" id="408172"/>
    <lineage>
        <taxon>unclassified sequences</taxon>
        <taxon>metagenomes</taxon>
        <taxon>ecological metagenomes</taxon>
    </lineage>
</organism>
<dbReference type="EMBL" id="UINC01108833">
    <property type="protein sequence ID" value="SVC75228.1"/>
    <property type="molecule type" value="Genomic_DNA"/>
</dbReference>
<evidence type="ECO:0000256" key="7">
    <source>
        <dbReference type="ARBA" id="ARBA00022842"/>
    </source>
</evidence>
<dbReference type="GO" id="GO:0005737">
    <property type="term" value="C:cytoplasm"/>
    <property type="evidence" value="ECO:0007669"/>
    <property type="project" value="TreeGrafter"/>
</dbReference>
<dbReference type="GO" id="GO:0036424">
    <property type="term" value="F:L-phosphoserine phosphatase activity"/>
    <property type="evidence" value="ECO:0007669"/>
    <property type="project" value="TreeGrafter"/>
</dbReference>
<dbReference type="NCBIfam" id="TIGR02137">
    <property type="entry name" value="HSK-PSP"/>
    <property type="match status" value="1"/>
</dbReference>
<keyword evidence="7" id="KW-0460">Magnesium</keyword>
<dbReference type="Gene3D" id="3.40.50.1000">
    <property type="entry name" value="HAD superfamily/HAD-like"/>
    <property type="match status" value="1"/>
</dbReference>
<evidence type="ECO:0000256" key="3">
    <source>
        <dbReference type="ARBA" id="ARBA00012640"/>
    </source>
</evidence>
<comment type="cofactor">
    <cofactor evidence="1">
        <name>Mg(2+)</name>
        <dbReference type="ChEBI" id="CHEBI:18420"/>
    </cofactor>
</comment>
<sequence>MEIVCLDLEGVLVPEIWLGVADITGIDELKATTREIPDYDQLMKRRLKIMSENDLGLSIIEKVVNGLKPLKGAKEFLKWLNTEFQVVILSDTFYEFSKPLMRQLEWPTLFCHRLETNASGKIVNYHLRMRDHKREAVKAFKALNFKVYAVGDSYNDVSMLMEADVGIFFRASTNVIQKFP</sequence>
<dbReference type="NCBIfam" id="TIGR01488">
    <property type="entry name" value="HAD-SF-IB"/>
    <property type="match status" value="1"/>
</dbReference>
<evidence type="ECO:0000256" key="8">
    <source>
        <dbReference type="ARBA" id="ARBA00023299"/>
    </source>
</evidence>
<evidence type="ECO:0000256" key="4">
    <source>
        <dbReference type="ARBA" id="ARBA00022605"/>
    </source>
</evidence>
<comment type="pathway">
    <text evidence="2">Amino-acid biosynthesis; L-serine biosynthesis; L-serine from 3-phospho-D-glycerate: step 3/3.</text>
</comment>
<evidence type="ECO:0000256" key="1">
    <source>
        <dbReference type="ARBA" id="ARBA00001946"/>
    </source>
</evidence>
<protein>
    <recommendedName>
        <fullName evidence="3">phosphoserine phosphatase</fullName>
        <ecNumber evidence="3">3.1.3.3</ecNumber>
    </recommendedName>
</protein>
<dbReference type="SUPFAM" id="SSF56784">
    <property type="entry name" value="HAD-like"/>
    <property type="match status" value="1"/>
</dbReference>
<dbReference type="Gene3D" id="3.90.1470.10">
    <property type="entry name" value="thrh gene product, domain 2"/>
    <property type="match status" value="1"/>
</dbReference>
<dbReference type="PANTHER" id="PTHR43344">
    <property type="entry name" value="PHOSPHOSERINE PHOSPHATASE"/>
    <property type="match status" value="1"/>
</dbReference>
<dbReference type="Pfam" id="PF00702">
    <property type="entry name" value="Hydrolase"/>
    <property type="match status" value="1"/>
</dbReference>
<evidence type="ECO:0000256" key="6">
    <source>
        <dbReference type="ARBA" id="ARBA00022801"/>
    </source>
</evidence>